<gene>
    <name evidence="3" type="ORF">MNBD_GAMMA26-763</name>
</gene>
<reference evidence="3" key="1">
    <citation type="submission" date="2018-06" db="EMBL/GenBank/DDBJ databases">
        <authorList>
            <person name="Zhirakovskaya E."/>
        </authorList>
    </citation>
    <scope>NUCLEOTIDE SEQUENCE</scope>
</reference>
<accession>A0A3B1BG99</accession>
<feature type="transmembrane region" description="Helical" evidence="2">
    <location>
        <begin position="6"/>
        <end position="31"/>
    </location>
</feature>
<dbReference type="AlphaFoldDB" id="A0A3B1BG99"/>
<feature type="region of interest" description="Disordered" evidence="1">
    <location>
        <begin position="74"/>
        <end position="93"/>
    </location>
</feature>
<proteinExistence type="predicted"/>
<evidence type="ECO:0000256" key="2">
    <source>
        <dbReference type="SAM" id="Phobius"/>
    </source>
</evidence>
<evidence type="ECO:0008006" key="4">
    <source>
        <dbReference type="Google" id="ProtNLM"/>
    </source>
</evidence>
<keyword evidence="2" id="KW-1133">Transmembrane helix</keyword>
<sequence length="135" mass="14720">MIMLEIASITWIVTSAIAAIGVGSALLMLVVKMRHQGNKLAQAKQQIDALTINLTALCAGSVGANKRISRLEQHDRELKSRQDNIESRDQHDQSYGEAIQMVRHGASASRLTDELGLGNHEAQLIVRLHGMKKAG</sequence>
<dbReference type="InterPro" id="IPR021244">
    <property type="entry name" value="DUF2802"/>
</dbReference>
<name>A0A3B1BG99_9ZZZZ</name>
<evidence type="ECO:0000313" key="3">
    <source>
        <dbReference type="EMBL" id="VAX10844.1"/>
    </source>
</evidence>
<dbReference type="EMBL" id="UOFX01000078">
    <property type="protein sequence ID" value="VAX10844.1"/>
    <property type="molecule type" value="Genomic_DNA"/>
</dbReference>
<organism evidence="3">
    <name type="scientific">hydrothermal vent metagenome</name>
    <dbReference type="NCBI Taxonomy" id="652676"/>
    <lineage>
        <taxon>unclassified sequences</taxon>
        <taxon>metagenomes</taxon>
        <taxon>ecological metagenomes</taxon>
    </lineage>
</organism>
<keyword evidence="2" id="KW-0472">Membrane</keyword>
<keyword evidence="2" id="KW-0812">Transmembrane</keyword>
<dbReference type="Pfam" id="PF10975">
    <property type="entry name" value="DUF2802"/>
    <property type="match status" value="1"/>
</dbReference>
<evidence type="ECO:0000256" key="1">
    <source>
        <dbReference type="SAM" id="MobiDB-lite"/>
    </source>
</evidence>
<protein>
    <recommendedName>
        <fullName evidence="4">DUF2802 domain-containing protein</fullName>
    </recommendedName>
</protein>